<organism evidence="1 2">
    <name type="scientific">Candidatus Sungiibacteriota bacterium</name>
    <dbReference type="NCBI Taxonomy" id="2750080"/>
    <lineage>
        <taxon>Bacteria</taxon>
        <taxon>Candidatus Sungiibacteriota</taxon>
    </lineage>
</organism>
<reference evidence="1" key="1">
    <citation type="submission" date="2020-07" db="EMBL/GenBank/DDBJ databases">
        <title>Huge and variable diversity of episymbiotic CPR bacteria and DPANN archaea in groundwater ecosystems.</title>
        <authorList>
            <person name="He C.Y."/>
            <person name="Keren R."/>
            <person name="Whittaker M."/>
            <person name="Farag I.F."/>
            <person name="Doudna J."/>
            <person name="Cate J.H.D."/>
            <person name="Banfield J.F."/>
        </authorList>
    </citation>
    <scope>NUCLEOTIDE SEQUENCE</scope>
    <source>
        <strain evidence="1">NC_groundwater_972_Pr1_S-0.2um_49_27</strain>
    </source>
</reference>
<protein>
    <submittedName>
        <fullName evidence="1">Uncharacterized protein</fullName>
    </submittedName>
</protein>
<sequence>MDTVQIRIRGLNKFHVATWALFNQDFHPRKFAELSRNELTQARNPRVPYLRHFVLHGGDGELFRPKVEIFESANVEKGLTEYDLVITFSIPQLLNENSLQEIAPSDSYRVFDTLRERLSNLGISTLTEHIKNGTVSVAHFCKNIILPPEIRFRSVSAELSKTDMGKAYDTSEEIMQRGTNNNEIVRIRCGTREWICYNKIEDLKNHKGKGAGRRRTQLEKDLFAVYALDGLEVFRYEYRLNKAQTIKSEINSILGRPYPTPIVFNDLFTEGLWKTVLLNSWEKLIMRPENQLALLGGDDKLALLHHILHKAESKERSAHSQNQALVSYSLAVAIKDHGVKTIRQELARGWSNKADDRLTEKLEAAASAMEDLSFSDGLSFIDRELRRFNSTTLDSFPKKMALDKSKRTL</sequence>
<gene>
    <name evidence="1" type="ORF">HY220_03795</name>
</gene>
<accession>A0A9D6QSA7</accession>
<proteinExistence type="predicted"/>
<dbReference type="AlphaFoldDB" id="A0A9D6QSA7"/>
<evidence type="ECO:0000313" key="1">
    <source>
        <dbReference type="EMBL" id="MBI3627834.1"/>
    </source>
</evidence>
<comment type="caution">
    <text evidence="1">The sequence shown here is derived from an EMBL/GenBank/DDBJ whole genome shotgun (WGS) entry which is preliminary data.</text>
</comment>
<evidence type="ECO:0000313" key="2">
    <source>
        <dbReference type="Proteomes" id="UP000808388"/>
    </source>
</evidence>
<dbReference type="Proteomes" id="UP000808388">
    <property type="component" value="Unassembled WGS sequence"/>
</dbReference>
<name>A0A9D6QSA7_9BACT</name>
<dbReference type="EMBL" id="JACQCQ010000013">
    <property type="protein sequence ID" value="MBI3627834.1"/>
    <property type="molecule type" value="Genomic_DNA"/>
</dbReference>